<feature type="non-terminal residue" evidence="1">
    <location>
        <position position="188"/>
    </location>
</feature>
<gene>
    <name evidence="1" type="ORF">KK062_30035</name>
</gene>
<feature type="non-terminal residue" evidence="1">
    <location>
        <position position="1"/>
    </location>
</feature>
<evidence type="ECO:0000313" key="1">
    <source>
        <dbReference type="EMBL" id="MBT1712513.1"/>
    </source>
</evidence>
<accession>A0AAP2GWH2</accession>
<dbReference type="Proteomes" id="UP001319080">
    <property type="component" value="Unassembled WGS sequence"/>
</dbReference>
<dbReference type="EMBL" id="JAHESE010000112">
    <property type="protein sequence ID" value="MBT1712513.1"/>
    <property type="molecule type" value="Genomic_DNA"/>
</dbReference>
<evidence type="ECO:0000313" key="2">
    <source>
        <dbReference type="Proteomes" id="UP001319080"/>
    </source>
</evidence>
<reference evidence="1 2" key="1">
    <citation type="submission" date="2021-05" db="EMBL/GenBank/DDBJ databases">
        <title>A Polyphasic approach of four new species of the genus Ohtaekwangia: Ohtaekwangia histidinii sp. nov., Ohtaekwangia cretensis sp. nov., Ohtaekwangia indiensis sp. nov., Ohtaekwangia reichenbachii sp. nov. from diverse environment.</title>
        <authorList>
            <person name="Octaviana S."/>
        </authorList>
    </citation>
    <scope>NUCLEOTIDE SEQUENCE [LARGE SCALE GENOMIC DNA]</scope>
    <source>
        <strain evidence="1 2">PWU5</strain>
    </source>
</reference>
<name>A0AAP2GWH2_9BACT</name>
<keyword evidence="2" id="KW-1185">Reference proteome</keyword>
<dbReference type="AlphaFoldDB" id="A0AAP2GWH2"/>
<proteinExistence type="predicted"/>
<sequence length="188" mass="20570">MKRLYITRNVGGAGEEIFVPQEAVDDKPDGSIDLARKTGTDFDFQFELPVPDGITQGTVVYKFWTTTGVGDFRDQTKRLAVGPGTITLVFGGNNATAEVNTFNDITLSAPLGDGTSKTFVSLLENKANANGQVYTISQGIEYVSYWDFGYVYLMGEDKHATLTSTNEYRTDVVNIPTLTGVTKDELNK</sequence>
<comment type="caution">
    <text evidence="1">The sequence shown here is derived from an EMBL/GenBank/DDBJ whole genome shotgun (WGS) entry which is preliminary data.</text>
</comment>
<dbReference type="RefSeq" id="WP_254088069.1">
    <property type="nucleotide sequence ID" value="NZ_JAHESE010000112.1"/>
</dbReference>
<protein>
    <submittedName>
        <fullName evidence="1">Uncharacterized protein</fullName>
    </submittedName>
</protein>
<organism evidence="1 2">
    <name type="scientific">Dawidia cretensis</name>
    <dbReference type="NCBI Taxonomy" id="2782350"/>
    <lineage>
        <taxon>Bacteria</taxon>
        <taxon>Pseudomonadati</taxon>
        <taxon>Bacteroidota</taxon>
        <taxon>Cytophagia</taxon>
        <taxon>Cytophagales</taxon>
        <taxon>Chryseotaleaceae</taxon>
        <taxon>Dawidia</taxon>
    </lineage>
</organism>